<name>A0A8S5TCP2_9CAUD</name>
<organism evidence="1">
    <name type="scientific">Podoviridae sp. ctQuf7</name>
    <dbReference type="NCBI Taxonomy" id="2827734"/>
    <lineage>
        <taxon>Viruses</taxon>
        <taxon>Duplodnaviria</taxon>
        <taxon>Heunggongvirae</taxon>
        <taxon>Uroviricota</taxon>
        <taxon>Caudoviricetes</taxon>
    </lineage>
</organism>
<evidence type="ECO:0000313" key="1">
    <source>
        <dbReference type="EMBL" id="DAF61030.1"/>
    </source>
</evidence>
<accession>A0A8S5TCP2</accession>
<reference evidence="1" key="1">
    <citation type="journal article" date="2021" name="Proc. Natl. Acad. Sci. U.S.A.">
        <title>A Catalog of Tens of Thousands of Viruses from Human Metagenomes Reveals Hidden Associations with Chronic Diseases.</title>
        <authorList>
            <person name="Tisza M.J."/>
            <person name="Buck C.B."/>
        </authorList>
    </citation>
    <scope>NUCLEOTIDE SEQUENCE</scope>
    <source>
        <strain evidence="1">CtQuf7</strain>
    </source>
</reference>
<protein>
    <submittedName>
        <fullName evidence="1">Uncharacterized protein</fullName>
    </submittedName>
</protein>
<sequence length="32" mass="4170">MDFEYCRQLWRLYFAWYYYHNGNYYHGGYDAC</sequence>
<dbReference type="EMBL" id="BK032801">
    <property type="protein sequence ID" value="DAF61030.1"/>
    <property type="molecule type" value="Genomic_DNA"/>
</dbReference>
<proteinExistence type="predicted"/>